<dbReference type="CDD" id="cd13585">
    <property type="entry name" value="PBP2_TMBP_like"/>
    <property type="match status" value="1"/>
</dbReference>
<dbReference type="Pfam" id="PF01547">
    <property type="entry name" value="SBP_bac_1"/>
    <property type="match status" value="1"/>
</dbReference>
<dbReference type="PANTHER" id="PTHR43649:SF12">
    <property type="entry name" value="DIACETYLCHITOBIOSE BINDING PROTEIN DASA"/>
    <property type="match status" value="1"/>
</dbReference>
<dbReference type="Proteomes" id="UP000275951">
    <property type="component" value="Chromosome"/>
</dbReference>
<evidence type="ECO:0000313" key="1">
    <source>
        <dbReference type="EMBL" id="AZR06875.1"/>
    </source>
</evidence>
<evidence type="ECO:0000313" key="2">
    <source>
        <dbReference type="Proteomes" id="UP000275951"/>
    </source>
</evidence>
<name>A0A380M984_9ACTO</name>
<organism evidence="1 2">
    <name type="scientific">Trueperella pyogenes</name>
    <dbReference type="NCBI Taxonomy" id="1661"/>
    <lineage>
        <taxon>Bacteria</taxon>
        <taxon>Bacillati</taxon>
        <taxon>Actinomycetota</taxon>
        <taxon>Actinomycetes</taxon>
        <taxon>Actinomycetales</taxon>
        <taxon>Actinomycetaceae</taxon>
        <taxon>Trueperella</taxon>
    </lineage>
</organism>
<accession>A0A380M984</accession>
<dbReference type="AlphaFoldDB" id="A0A380M984"/>
<dbReference type="Gene3D" id="3.40.190.10">
    <property type="entry name" value="Periplasmic binding protein-like II"/>
    <property type="match status" value="1"/>
</dbReference>
<sequence>MKRLLKTATAAAAALALLAGCSGTGSSSETTGANGPTKLNMWVPPLAANNEDKALWDEIVAPFEKENNVDVNITVIPWDAYETKYLTGISSNDGPDVGYMYSEMIGDYIAKNQLVDMTDKVTKEQKDNFYFLKNGEFAGKQYSIPLIVGGARVLFYNKDLLAKAGVDVPTTWDEFLAAGVKLKEAGIKPYTAAWGDPARGAMNHVFFPYLFQAGGKLFADDGSKTLFDSPEMLEAAKFIVKLREKGVLDETTTGTTPETQRKDFEEGKAAFVITSDQDMQKWTEAGINWGAIPSLKGKTEGTFIASDSLTMLKKCTNPDLCYKLISFVTSGSQMEKLHKQAAFPPLGKDEKSNYPEQFAKMYAEKANILHPLPVIPNSAGTYQVLYANLQQMLNGQKTPEQALGDAAKEANELLAK</sequence>
<dbReference type="OrthoDB" id="7937990at2"/>
<dbReference type="PROSITE" id="PS51257">
    <property type="entry name" value="PROKAR_LIPOPROTEIN"/>
    <property type="match status" value="1"/>
</dbReference>
<dbReference type="RefSeq" id="WP_053793503.1">
    <property type="nucleotide sequence ID" value="NZ_CP012649.1"/>
</dbReference>
<proteinExistence type="predicted"/>
<dbReference type="InterPro" id="IPR006059">
    <property type="entry name" value="SBP"/>
</dbReference>
<dbReference type="PANTHER" id="PTHR43649">
    <property type="entry name" value="ARABINOSE-BINDING PROTEIN-RELATED"/>
    <property type="match status" value="1"/>
</dbReference>
<dbReference type="EMBL" id="CP033905">
    <property type="protein sequence ID" value="AZR06875.1"/>
    <property type="molecule type" value="Genomic_DNA"/>
</dbReference>
<dbReference type="GeneID" id="97531283"/>
<dbReference type="InterPro" id="IPR050490">
    <property type="entry name" value="Bact_solute-bd_prot1"/>
</dbReference>
<reference evidence="1 2" key="1">
    <citation type="submission" date="2018-11" db="EMBL/GenBank/DDBJ databases">
        <title>Multidrug-resistant genes are associated with an 42-kb island TGI1 carrying a complex class 1 integron in a Trueperella pyogenes.</title>
        <authorList>
            <person name="Dong W."/>
        </authorList>
    </citation>
    <scope>NUCLEOTIDE SEQUENCE [LARGE SCALE GENOMIC DNA]</scope>
    <source>
        <strain evidence="1 2">TP4</strain>
    </source>
</reference>
<protein>
    <submittedName>
        <fullName evidence="1">Sugar ABC transporter substrate-binding protein</fullName>
    </submittedName>
</protein>
<dbReference type="SUPFAM" id="SSF53850">
    <property type="entry name" value="Periplasmic binding protein-like II"/>
    <property type="match status" value="1"/>
</dbReference>
<gene>
    <name evidence="1" type="ORF">EBQ10_05910</name>
</gene>